<evidence type="ECO:0000256" key="1">
    <source>
        <dbReference type="SAM" id="Phobius"/>
    </source>
</evidence>
<proteinExistence type="predicted"/>
<protein>
    <submittedName>
        <fullName evidence="2">Uncharacterized protein</fullName>
    </submittedName>
</protein>
<dbReference type="OrthoDB" id="10379673at2759"/>
<dbReference type="OMA" id="SERSMTW"/>
<keyword evidence="1" id="KW-1133">Transmembrane helix</keyword>
<dbReference type="KEGG" id="bsc:COCSADRAFT_280376"/>
<reference evidence="3" key="2">
    <citation type="journal article" date="2013" name="PLoS Genet.">
        <title>Comparative genome structure, secondary metabolite, and effector coding capacity across Cochliobolus pathogens.</title>
        <authorList>
            <person name="Condon B.J."/>
            <person name="Leng Y."/>
            <person name="Wu D."/>
            <person name="Bushley K.E."/>
            <person name="Ohm R.A."/>
            <person name="Otillar R."/>
            <person name="Martin J."/>
            <person name="Schackwitz W."/>
            <person name="Grimwood J."/>
            <person name="MohdZainudin N."/>
            <person name="Xue C."/>
            <person name="Wang R."/>
            <person name="Manning V.A."/>
            <person name="Dhillon B."/>
            <person name="Tu Z.J."/>
            <person name="Steffenson B.J."/>
            <person name="Salamov A."/>
            <person name="Sun H."/>
            <person name="Lowry S."/>
            <person name="LaButti K."/>
            <person name="Han J."/>
            <person name="Copeland A."/>
            <person name="Lindquist E."/>
            <person name="Barry K."/>
            <person name="Schmutz J."/>
            <person name="Baker S.E."/>
            <person name="Ciuffetti L.M."/>
            <person name="Grigoriev I.V."/>
            <person name="Zhong S."/>
            <person name="Turgeon B.G."/>
        </authorList>
    </citation>
    <scope>NUCLEOTIDE SEQUENCE [LARGE SCALE GENOMIC DNA]</scope>
    <source>
        <strain evidence="3">ND90Pr / ATCC 201652</strain>
    </source>
</reference>
<sequence length="71" mass="8393">MRLALQCADGCLALFQFMKIDSCFLFPMLCVSLSCLFRAPLLLLERIHAFMFNYHIVYFDSERSMTWLNDM</sequence>
<keyword evidence="1" id="KW-0812">Transmembrane</keyword>
<feature type="transmembrane region" description="Helical" evidence="1">
    <location>
        <begin position="24"/>
        <end position="44"/>
    </location>
</feature>
<dbReference type="AlphaFoldDB" id="M2SMG0"/>
<evidence type="ECO:0000313" key="3">
    <source>
        <dbReference type="Proteomes" id="UP000016934"/>
    </source>
</evidence>
<name>M2SMG0_COCSN</name>
<reference evidence="2 3" key="1">
    <citation type="journal article" date="2012" name="PLoS Pathog.">
        <title>Diverse lifestyles and strategies of plant pathogenesis encoded in the genomes of eighteen Dothideomycetes fungi.</title>
        <authorList>
            <person name="Ohm R.A."/>
            <person name="Feau N."/>
            <person name="Henrissat B."/>
            <person name="Schoch C.L."/>
            <person name="Horwitz B.A."/>
            <person name="Barry K.W."/>
            <person name="Condon B.J."/>
            <person name="Copeland A.C."/>
            <person name="Dhillon B."/>
            <person name="Glaser F."/>
            <person name="Hesse C.N."/>
            <person name="Kosti I."/>
            <person name="LaButti K."/>
            <person name="Lindquist E.A."/>
            <person name="Lucas S."/>
            <person name="Salamov A.A."/>
            <person name="Bradshaw R.E."/>
            <person name="Ciuffetti L."/>
            <person name="Hamelin R.C."/>
            <person name="Kema G.H.J."/>
            <person name="Lawrence C."/>
            <person name="Scott J.A."/>
            <person name="Spatafora J.W."/>
            <person name="Turgeon B.G."/>
            <person name="de Wit P.J.G.M."/>
            <person name="Zhong S."/>
            <person name="Goodwin S.B."/>
            <person name="Grigoriev I.V."/>
        </authorList>
    </citation>
    <scope>NUCLEOTIDE SEQUENCE [LARGE SCALE GENOMIC DNA]</scope>
    <source>
        <strain evidence="3">ND90Pr / ATCC 201652</strain>
    </source>
</reference>
<dbReference type="PROSITE" id="PS51257">
    <property type="entry name" value="PROKAR_LIPOPROTEIN"/>
    <property type="match status" value="1"/>
</dbReference>
<organism evidence="2 3">
    <name type="scientific">Cochliobolus sativus (strain ND90Pr / ATCC 201652)</name>
    <name type="common">Common root rot and spot blotch fungus</name>
    <name type="synonym">Bipolaris sorokiniana</name>
    <dbReference type="NCBI Taxonomy" id="665912"/>
    <lineage>
        <taxon>Eukaryota</taxon>
        <taxon>Fungi</taxon>
        <taxon>Dikarya</taxon>
        <taxon>Ascomycota</taxon>
        <taxon>Pezizomycotina</taxon>
        <taxon>Dothideomycetes</taxon>
        <taxon>Pleosporomycetidae</taxon>
        <taxon>Pleosporales</taxon>
        <taxon>Pleosporineae</taxon>
        <taxon>Pleosporaceae</taxon>
        <taxon>Bipolaris</taxon>
    </lineage>
</organism>
<dbReference type="Proteomes" id="UP000016934">
    <property type="component" value="Unassembled WGS sequence"/>
</dbReference>
<accession>M2SMG0</accession>
<evidence type="ECO:0000313" key="2">
    <source>
        <dbReference type="EMBL" id="EMD58331.1"/>
    </source>
</evidence>
<dbReference type="EMBL" id="KB445657">
    <property type="protein sequence ID" value="EMD58331.1"/>
    <property type="molecule type" value="Genomic_DNA"/>
</dbReference>
<gene>
    <name evidence="2" type="ORF">COCSADRAFT_280376</name>
</gene>
<dbReference type="GeneID" id="19135797"/>
<dbReference type="HOGENOM" id="CLU_2739845_0_0_1"/>
<keyword evidence="3" id="KW-1185">Reference proteome</keyword>
<keyword evidence="1" id="KW-0472">Membrane</keyword>
<dbReference type="RefSeq" id="XP_007705991.1">
    <property type="nucleotide sequence ID" value="XM_007707801.1"/>
</dbReference>